<feature type="compositionally biased region" description="Basic and acidic residues" evidence="1">
    <location>
        <begin position="154"/>
        <end position="178"/>
    </location>
</feature>
<keyword evidence="3" id="KW-1185">Reference proteome</keyword>
<dbReference type="Proteomes" id="UP000015241">
    <property type="component" value="Unassembled WGS sequence"/>
</dbReference>
<evidence type="ECO:0000313" key="3">
    <source>
        <dbReference type="Proteomes" id="UP000015241"/>
    </source>
</evidence>
<accession>S8EH35</accession>
<name>S8EH35_FOMSC</name>
<feature type="compositionally biased region" description="Low complexity" evidence="1">
    <location>
        <begin position="76"/>
        <end position="88"/>
    </location>
</feature>
<feature type="non-terminal residue" evidence="2">
    <location>
        <position position="1"/>
    </location>
</feature>
<dbReference type="STRING" id="743788.S8EH35"/>
<dbReference type="HOGENOM" id="CLU_1028771_0_0_1"/>
<organism evidence="2 3">
    <name type="scientific">Fomitopsis schrenkii</name>
    <name type="common">Brown rot fungus</name>
    <dbReference type="NCBI Taxonomy" id="2126942"/>
    <lineage>
        <taxon>Eukaryota</taxon>
        <taxon>Fungi</taxon>
        <taxon>Dikarya</taxon>
        <taxon>Basidiomycota</taxon>
        <taxon>Agaricomycotina</taxon>
        <taxon>Agaricomycetes</taxon>
        <taxon>Polyporales</taxon>
        <taxon>Fomitopsis</taxon>
    </lineage>
</organism>
<feature type="compositionally biased region" description="Low complexity" evidence="1">
    <location>
        <begin position="199"/>
        <end position="233"/>
    </location>
</feature>
<reference evidence="2 3" key="1">
    <citation type="journal article" date="2012" name="Science">
        <title>The Paleozoic origin of enzymatic lignin decomposition reconstructed from 31 fungal genomes.</title>
        <authorList>
            <person name="Floudas D."/>
            <person name="Binder M."/>
            <person name="Riley R."/>
            <person name="Barry K."/>
            <person name="Blanchette R.A."/>
            <person name="Henrissat B."/>
            <person name="Martinez A.T."/>
            <person name="Otillar R."/>
            <person name="Spatafora J.W."/>
            <person name="Yadav J.S."/>
            <person name="Aerts A."/>
            <person name="Benoit I."/>
            <person name="Boyd A."/>
            <person name="Carlson A."/>
            <person name="Copeland A."/>
            <person name="Coutinho P.M."/>
            <person name="de Vries R.P."/>
            <person name="Ferreira P."/>
            <person name="Findley K."/>
            <person name="Foster B."/>
            <person name="Gaskell J."/>
            <person name="Glotzer D."/>
            <person name="Gorecki P."/>
            <person name="Heitman J."/>
            <person name="Hesse C."/>
            <person name="Hori C."/>
            <person name="Igarashi K."/>
            <person name="Jurgens J.A."/>
            <person name="Kallen N."/>
            <person name="Kersten P."/>
            <person name="Kohler A."/>
            <person name="Kuees U."/>
            <person name="Kumar T.K.A."/>
            <person name="Kuo A."/>
            <person name="LaButti K."/>
            <person name="Larrondo L.F."/>
            <person name="Lindquist E."/>
            <person name="Ling A."/>
            <person name="Lombard V."/>
            <person name="Lucas S."/>
            <person name="Lundell T."/>
            <person name="Martin R."/>
            <person name="McLaughlin D.J."/>
            <person name="Morgenstern I."/>
            <person name="Morin E."/>
            <person name="Murat C."/>
            <person name="Nagy L.G."/>
            <person name="Nolan M."/>
            <person name="Ohm R.A."/>
            <person name="Patyshakuliyeva A."/>
            <person name="Rokas A."/>
            <person name="Ruiz-Duenas F.J."/>
            <person name="Sabat G."/>
            <person name="Salamov A."/>
            <person name="Samejima M."/>
            <person name="Schmutz J."/>
            <person name="Slot J.C."/>
            <person name="St John F."/>
            <person name="Stenlid J."/>
            <person name="Sun H."/>
            <person name="Sun S."/>
            <person name="Syed K."/>
            <person name="Tsang A."/>
            <person name="Wiebenga A."/>
            <person name="Young D."/>
            <person name="Pisabarro A."/>
            <person name="Eastwood D.C."/>
            <person name="Martin F."/>
            <person name="Cullen D."/>
            <person name="Grigoriev I.V."/>
            <person name="Hibbett D.S."/>
        </authorList>
    </citation>
    <scope>NUCLEOTIDE SEQUENCE</scope>
    <source>
        <strain evidence="3">FP-58527</strain>
    </source>
</reference>
<feature type="compositionally biased region" description="Low complexity" evidence="1">
    <location>
        <begin position="15"/>
        <end position="27"/>
    </location>
</feature>
<proteinExistence type="predicted"/>
<protein>
    <submittedName>
        <fullName evidence="2">Uncharacterized protein</fullName>
    </submittedName>
</protein>
<feature type="compositionally biased region" description="Basic and acidic residues" evidence="1">
    <location>
        <begin position="1"/>
        <end position="10"/>
    </location>
</feature>
<dbReference type="EMBL" id="KE504135">
    <property type="protein sequence ID" value="EPT02554.1"/>
    <property type="molecule type" value="Genomic_DNA"/>
</dbReference>
<feature type="compositionally biased region" description="Low complexity" evidence="1">
    <location>
        <begin position="111"/>
        <end position="120"/>
    </location>
</feature>
<dbReference type="AlphaFoldDB" id="S8EH35"/>
<evidence type="ECO:0000256" key="1">
    <source>
        <dbReference type="SAM" id="MobiDB-lite"/>
    </source>
</evidence>
<evidence type="ECO:0000313" key="2">
    <source>
        <dbReference type="EMBL" id="EPT02554.1"/>
    </source>
</evidence>
<gene>
    <name evidence="2" type="ORF">FOMPIDRAFT_82488</name>
</gene>
<feature type="region of interest" description="Disordered" evidence="1">
    <location>
        <begin position="1"/>
        <end position="237"/>
    </location>
</feature>
<sequence length="271" mass="28565">SGCELARDLVEDAEVVTTTEPAVEVPTNGEAVAVSTRPDDVEDASGVASEGAKNGVPLDDGPEQDTHAKQSGDVPSTASADATAASGSLGEMDDPFTSGFAQGPKDEGDDASVSSDPSSSRALKRKRETSYLPPRVTRALLRKRIAVDPPTKSTTEHLHATKGKERSPSREVNEDRQTVESPSDGQNAEGKEAVTATQATTVPSRPTSRSSSVVSAALTGETSATTSPTTNRTQTHELPRLIDAQEVMHHHHGRRVLQAAVRTERANPIPY</sequence>
<dbReference type="InParanoid" id="S8EH35"/>